<dbReference type="InterPro" id="IPR003609">
    <property type="entry name" value="Pan_app"/>
</dbReference>
<evidence type="ECO:0000313" key="3">
    <source>
        <dbReference type="WBParaSite" id="ALUE_0002136801-mRNA-1"/>
    </source>
</evidence>
<dbReference type="Pfam" id="PF00024">
    <property type="entry name" value="PAN_1"/>
    <property type="match status" value="1"/>
</dbReference>
<keyword evidence="2" id="KW-1185">Reference proteome</keyword>
<feature type="domain" description="Apple" evidence="1">
    <location>
        <begin position="114"/>
        <end position="199"/>
    </location>
</feature>
<dbReference type="PROSITE" id="PS50948">
    <property type="entry name" value="PAN"/>
    <property type="match status" value="1"/>
</dbReference>
<dbReference type="Proteomes" id="UP000036681">
    <property type="component" value="Unplaced"/>
</dbReference>
<dbReference type="AlphaFoldDB" id="A0A0M3IRJ0"/>
<dbReference type="WBParaSite" id="ALUE_0002136801-mRNA-1">
    <property type="protein sequence ID" value="ALUE_0002136801-mRNA-1"/>
    <property type="gene ID" value="ALUE_0002136801"/>
</dbReference>
<name>A0A0M3IRJ0_ASCLU</name>
<reference evidence="3" key="1">
    <citation type="submission" date="2017-02" db="UniProtKB">
        <authorList>
            <consortium name="WormBaseParasite"/>
        </authorList>
    </citation>
    <scope>IDENTIFICATION</scope>
</reference>
<evidence type="ECO:0000259" key="1">
    <source>
        <dbReference type="PROSITE" id="PS50948"/>
    </source>
</evidence>
<evidence type="ECO:0000313" key="2">
    <source>
        <dbReference type="Proteomes" id="UP000036681"/>
    </source>
</evidence>
<accession>A0A0M3IRJ0</accession>
<sequence>MISLVPYKNAGRDCLAITYDETERQCIAYTNDIEAIDALRLHASPTSDFSTRTLVKFCFPAITYDETERQCIAYTNNIEAIDALRLHASPTSDFSTRTLVKFCFPGSLKAFSGCAEFTSFRDYTLELAPREVFDGMPKGYAGLQACLELCVLSPNFYCKSASFILDEGRCLLRDENSISKSDYFREHLQTNEIYLENGCDQFFQVPEQDSSEVQMVRVPLKSVLRSIRIQPQASRESHDN</sequence>
<dbReference type="CDD" id="cd01099">
    <property type="entry name" value="PAN_AP_HGF"/>
    <property type="match status" value="1"/>
</dbReference>
<dbReference type="SUPFAM" id="SSF57414">
    <property type="entry name" value="Hairpin loop containing domain-like"/>
    <property type="match status" value="1"/>
</dbReference>
<protein>
    <submittedName>
        <fullName evidence="3">Apple domain-containing protein</fullName>
    </submittedName>
</protein>
<organism evidence="2 3">
    <name type="scientific">Ascaris lumbricoides</name>
    <name type="common">Giant roundworm</name>
    <dbReference type="NCBI Taxonomy" id="6252"/>
    <lineage>
        <taxon>Eukaryota</taxon>
        <taxon>Metazoa</taxon>
        <taxon>Ecdysozoa</taxon>
        <taxon>Nematoda</taxon>
        <taxon>Chromadorea</taxon>
        <taxon>Rhabditida</taxon>
        <taxon>Spirurina</taxon>
        <taxon>Ascaridomorpha</taxon>
        <taxon>Ascaridoidea</taxon>
        <taxon>Ascarididae</taxon>
        <taxon>Ascaris</taxon>
    </lineage>
</organism>
<proteinExistence type="predicted"/>
<dbReference type="Gene3D" id="3.50.4.10">
    <property type="entry name" value="Hepatocyte Growth Factor"/>
    <property type="match status" value="1"/>
</dbReference>